<reference evidence="1 2" key="1">
    <citation type="submission" date="2019-02" db="EMBL/GenBank/DDBJ databases">
        <title>Deep-cultivation of Planctomycetes and their phenomic and genomic characterization uncovers novel biology.</title>
        <authorList>
            <person name="Wiegand S."/>
            <person name="Jogler M."/>
            <person name="Boedeker C."/>
            <person name="Pinto D."/>
            <person name="Vollmers J."/>
            <person name="Rivas-Marin E."/>
            <person name="Kohn T."/>
            <person name="Peeters S.H."/>
            <person name="Heuer A."/>
            <person name="Rast P."/>
            <person name="Oberbeckmann S."/>
            <person name="Bunk B."/>
            <person name="Jeske O."/>
            <person name="Meyerdierks A."/>
            <person name="Storesund J.E."/>
            <person name="Kallscheuer N."/>
            <person name="Luecker S."/>
            <person name="Lage O.M."/>
            <person name="Pohl T."/>
            <person name="Merkel B.J."/>
            <person name="Hornburger P."/>
            <person name="Mueller R.-W."/>
            <person name="Bruemmer F."/>
            <person name="Labrenz M."/>
            <person name="Spormann A.M."/>
            <person name="Op Den Camp H."/>
            <person name="Overmann J."/>
            <person name="Amann R."/>
            <person name="Jetten M.S.M."/>
            <person name="Mascher T."/>
            <person name="Medema M.H."/>
            <person name="Devos D.P."/>
            <person name="Kaster A.-K."/>
            <person name="Ovreas L."/>
            <person name="Rohde M."/>
            <person name="Galperin M.Y."/>
            <person name="Jogler C."/>
        </authorList>
    </citation>
    <scope>NUCLEOTIDE SEQUENCE [LARGE SCALE GENOMIC DNA]</scope>
    <source>
        <strain evidence="1 2">Q31b</strain>
    </source>
</reference>
<dbReference type="OrthoDB" id="5384043at2"/>
<evidence type="ECO:0000313" key="2">
    <source>
        <dbReference type="Proteomes" id="UP000315471"/>
    </source>
</evidence>
<gene>
    <name evidence="1" type="ORF">Q31b_19610</name>
</gene>
<sequence>MYPELKLYLSEDTAAILAAALNADAVQLRATWPEPYHIGMLRKILSGNPARADGTPYQQRTTDRAWMQLQGLCRNQHLLSHIQQRNTAEDSPLRKLLHSAVSTTTGRMRGKVSFTAAKNAPFQGLAADGCKQALWSLTKAGYRVVAFIHDEFIIELNRLDDMDRAAEDISRICSESMQPFVPGIPVPCEYALTERWYKGAEAVYDEAGRLQVWKPN</sequence>
<dbReference type="InterPro" id="IPR043502">
    <property type="entry name" value="DNA/RNA_pol_sf"/>
</dbReference>
<protein>
    <recommendedName>
        <fullName evidence="3">DNA polymerase I, thermostable</fullName>
    </recommendedName>
</protein>
<dbReference type="SUPFAM" id="SSF56672">
    <property type="entry name" value="DNA/RNA polymerases"/>
    <property type="match status" value="1"/>
</dbReference>
<evidence type="ECO:0008006" key="3">
    <source>
        <dbReference type="Google" id="ProtNLM"/>
    </source>
</evidence>
<comment type="caution">
    <text evidence="1">The sequence shown here is derived from an EMBL/GenBank/DDBJ whole genome shotgun (WGS) entry which is preliminary data.</text>
</comment>
<keyword evidence="2" id="KW-1185">Reference proteome</keyword>
<accession>A0A5C6E248</accession>
<dbReference type="RefSeq" id="WP_146599446.1">
    <property type="nucleotide sequence ID" value="NZ_SJPY01000003.1"/>
</dbReference>
<name>A0A5C6E248_9BACT</name>
<dbReference type="Gene3D" id="3.30.70.370">
    <property type="match status" value="1"/>
</dbReference>
<dbReference type="EMBL" id="SJPY01000003">
    <property type="protein sequence ID" value="TWU42928.1"/>
    <property type="molecule type" value="Genomic_DNA"/>
</dbReference>
<proteinExistence type="predicted"/>
<evidence type="ECO:0000313" key="1">
    <source>
        <dbReference type="EMBL" id="TWU42928.1"/>
    </source>
</evidence>
<dbReference type="Proteomes" id="UP000315471">
    <property type="component" value="Unassembled WGS sequence"/>
</dbReference>
<dbReference type="AlphaFoldDB" id="A0A5C6E248"/>
<organism evidence="1 2">
    <name type="scientific">Novipirellula aureliae</name>
    <dbReference type="NCBI Taxonomy" id="2527966"/>
    <lineage>
        <taxon>Bacteria</taxon>
        <taxon>Pseudomonadati</taxon>
        <taxon>Planctomycetota</taxon>
        <taxon>Planctomycetia</taxon>
        <taxon>Pirellulales</taxon>
        <taxon>Pirellulaceae</taxon>
        <taxon>Novipirellula</taxon>
    </lineage>
</organism>